<evidence type="ECO:0000256" key="12">
    <source>
        <dbReference type="ARBA" id="ARBA00023069"/>
    </source>
</evidence>
<keyword evidence="6" id="KW-0963">Cytoplasm</keyword>
<protein>
    <recommendedName>
        <fullName evidence="15">Outer dense fiber protein 2</fullName>
    </recommendedName>
    <alternativeName>
        <fullName evidence="16">Cenexin</fullName>
    </alternativeName>
    <alternativeName>
        <fullName evidence="17">Outer dense fiber of sperm tails protein 2</fullName>
    </alternativeName>
</protein>
<evidence type="ECO:0000256" key="11">
    <source>
        <dbReference type="ARBA" id="ARBA00023054"/>
    </source>
</evidence>
<feature type="coiled-coil region" evidence="18">
    <location>
        <begin position="136"/>
        <end position="170"/>
    </location>
</feature>
<dbReference type="EMBL" id="VEVO01000025">
    <property type="protein sequence ID" value="KAF0022624.1"/>
    <property type="molecule type" value="Genomic_DNA"/>
</dbReference>
<evidence type="ECO:0000313" key="21">
    <source>
        <dbReference type="Proteomes" id="UP000438429"/>
    </source>
</evidence>
<keyword evidence="5" id="KW-0217">Developmental protein</keyword>
<dbReference type="GO" id="GO:0005929">
    <property type="term" value="C:cilium"/>
    <property type="evidence" value="ECO:0007669"/>
    <property type="project" value="UniProtKB-SubCell"/>
</dbReference>
<keyword evidence="7" id="KW-0493">Microtubule</keyword>
<evidence type="ECO:0000256" key="19">
    <source>
        <dbReference type="SAM" id="MobiDB-lite"/>
    </source>
</evidence>
<keyword evidence="14" id="KW-0966">Cell projection</keyword>
<evidence type="ECO:0000313" key="20">
    <source>
        <dbReference type="EMBL" id="KAF0022624.1"/>
    </source>
</evidence>
<proteinExistence type="inferred from homology"/>
<reference evidence="20 21" key="1">
    <citation type="submission" date="2019-06" db="EMBL/GenBank/DDBJ databases">
        <title>Draft genomes of female and male turbot (Scophthalmus maximus).</title>
        <authorList>
            <person name="Xu H."/>
            <person name="Xu X.-W."/>
            <person name="Shao C."/>
            <person name="Chen S."/>
        </authorList>
    </citation>
    <scope>NUCLEOTIDE SEQUENCE [LARGE SCALE GENOMIC DNA]</scope>
    <source>
        <strain evidence="20">Ysfricsl-2016a</strain>
        <tissue evidence="20">Blood</tissue>
    </source>
</reference>
<keyword evidence="9" id="KW-0282">Flagellum</keyword>
<evidence type="ECO:0000256" key="8">
    <source>
        <dbReference type="ARBA" id="ARBA00022782"/>
    </source>
</evidence>
<evidence type="ECO:0000256" key="14">
    <source>
        <dbReference type="ARBA" id="ARBA00023273"/>
    </source>
</evidence>
<keyword evidence="12" id="KW-0969">Cilium</keyword>
<evidence type="ECO:0000256" key="16">
    <source>
        <dbReference type="ARBA" id="ARBA00041830"/>
    </source>
</evidence>
<dbReference type="AlphaFoldDB" id="A0A6A4RVT9"/>
<dbReference type="Proteomes" id="UP000438429">
    <property type="component" value="Unassembled WGS sequence"/>
</dbReference>
<evidence type="ECO:0000256" key="18">
    <source>
        <dbReference type="SAM" id="Coils"/>
    </source>
</evidence>
<feature type="compositionally biased region" description="Low complexity" evidence="19">
    <location>
        <begin position="11"/>
        <end position="21"/>
    </location>
</feature>
<organism evidence="20 21">
    <name type="scientific">Scophthalmus maximus</name>
    <name type="common">Turbot</name>
    <name type="synonym">Psetta maxima</name>
    <dbReference type="NCBI Taxonomy" id="52904"/>
    <lineage>
        <taxon>Eukaryota</taxon>
        <taxon>Metazoa</taxon>
        <taxon>Chordata</taxon>
        <taxon>Craniata</taxon>
        <taxon>Vertebrata</taxon>
        <taxon>Euteleostomi</taxon>
        <taxon>Actinopterygii</taxon>
        <taxon>Neopterygii</taxon>
        <taxon>Teleostei</taxon>
        <taxon>Neoteleostei</taxon>
        <taxon>Acanthomorphata</taxon>
        <taxon>Carangaria</taxon>
        <taxon>Pleuronectiformes</taxon>
        <taxon>Pleuronectoidei</taxon>
        <taxon>Scophthalmidae</taxon>
        <taxon>Scophthalmus</taxon>
    </lineage>
</organism>
<evidence type="ECO:0000256" key="6">
    <source>
        <dbReference type="ARBA" id="ARBA00022490"/>
    </source>
</evidence>
<keyword evidence="11 18" id="KW-0175">Coiled coil</keyword>
<dbReference type="InterPro" id="IPR026099">
    <property type="entry name" value="Odf2-rel"/>
</dbReference>
<feature type="region of interest" description="Disordered" evidence="19">
    <location>
        <begin position="1"/>
        <end position="40"/>
    </location>
</feature>
<evidence type="ECO:0000256" key="2">
    <source>
        <dbReference type="ARBA" id="ARBA00004230"/>
    </source>
</evidence>
<dbReference type="PANTHER" id="PTHR23162:SF8">
    <property type="entry name" value="OUTER DENSE FIBER PROTEIN 2"/>
    <property type="match status" value="1"/>
</dbReference>
<evidence type="ECO:0000256" key="7">
    <source>
        <dbReference type="ARBA" id="ARBA00022701"/>
    </source>
</evidence>
<name>A0A6A4RVT9_SCOMX</name>
<evidence type="ECO:0000256" key="17">
    <source>
        <dbReference type="ARBA" id="ARBA00043200"/>
    </source>
</evidence>
<comment type="caution">
    <text evidence="20">The sequence shown here is derived from an EMBL/GenBank/DDBJ whole genome shotgun (WGS) entry which is preliminary data.</text>
</comment>
<dbReference type="GO" id="GO:1902017">
    <property type="term" value="P:regulation of cilium assembly"/>
    <property type="evidence" value="ECO:0007669"/>
    <property type="project" value="TreeGrafter"/>
</dbReference>
<comment type="similarity">
    <text evidence="4">Belongs to the ODF2 family.</text>
</comment>
<gene>
    <name evidence="20" type="ORF">F2P81_025250</name>
</gene>
<keyword evidence="8" id="KW-0221">Differentiation</keyword>
<evidence type="ECO:0000256" key="1">
    <source>
        <dbReference type="ARBA" id="ARBA00004114"/>
    </source>
</evidence>
<keyword evidence="10" id="KW-0744">Spermatogenesis</keyword>
<feature type="compositionally biased region" description="Pro residues" evidence="19">
    <location>
        <begin position="1"/>
        <end position="10"/>
    </location>
</feature>
<accession>A0A6A4RVT9</accession>
<evidence type="ECO:0000256" key="10">
    <source>
        <dbReference type="ARBA" id="ARBA00022871"/>
    </source>
</evidence>
<evidence type="ECO:0000256" key="13">
    <source>
        <dbReference type="ARBA" id="ARBA00023212"/>
    </source>
</evidence>
<evidence type="ECO:0000256" key="3">
    <source>
        <dbReference type="ARBA" id="ARBA00004647"/>
    </source>
</evidence>
<dbReference type="GO" id="GO:0005814">
    <property type="term" value="C:centriole"/>
    <property type="evidence" value="ECO:0007669"/>
    <property type="project" value="UniProtKB-SubCell"/>
</dbReference>
<keyword evidence="13" id="KW-0206">Cytoskeleton</keyword>
<comment type="subcellular location">
    <subcellularLocation>
        <location evidence="2">Cell projection</location>
        <location evidence="2">Cilium</location>
        <location evidence="2">Flagellum</location>
    </subcellularLocation>
    <subcellularLocation>
        <location evidence="1">Cytoplasm</location>
        <location evidence="1">Cytoskeleton</location>
        <location evidence="1">Microtubule organizing center</location>
        <location evidence="1">Centrosome</location>
        <location evidence="1">Centriole</location>
    </subcellularLocation>
    <subcellularLocation>
        <location evidence="3">Cytoplasm</location>
        <location evidence="3">Cytoskeleton</location>
        <location evidence="3">Spindle pole</location>
    </subcellularLocation>
</comment>
<dbReference type="PANTHER" id="PTHR23162">
    <property type="entry name" value="OUTER DENSE FIBER OF SPERM TAILS 2"/>
    <property type="match status" value="1"/>
</dbReference>
<evidence type="ECO:0000256" key="4">
    <source>
        <dbReference type="ARBA" id="ARBA00009316"/>
    </source>
</evidence>
<sequence length="192" mass="22634">MKTRESPPPVHVHVPETTPVHVHMRRSPSKTPQDKRLSKLHAASVGRQQELLVEKMEMFDHTNQSLRELLREWSEHERDSLVWSEQRDALKKRLDHSETENIRLLAKFTNKEKEASKLAEHLDFEKDNAKTTEELSRILESTRDHLESQLDRAEAEKARLAAQIQVCERRIQHFGLKFVSTKHLTPHPRFYK</sequence>
<evidence type="ECO:0000256" key="9">
    <source>
        <dbReference type="ARBA" id="ARBA00022846"/>
    </source>
</evidence>
<evidence type="ECO:0000256" key="15">
    <source>
        <dbReference type="ARBA" id="ARBA00040458"/>
    </source>
</evidence>
<dbReference type="GO" id="GO:0005813">
    <property type="term" value="C:centrosome"/>
    <property type="evidence" value="ECO:0007669"/>
    <property type="project" value="TreeGrafter"/>
</dbReference>
<evidence type="ECO:0000256" key="5">
    <source>
        <dbReference type="ARBA" id="ARBA00022473"/>
    </source>
</evidence>